<dbReference type="Proteomes" id="UP000009888">
    <property type="component" value="Unassembled WGS sequence"/>
</dbReference>
<evidence type="ECO:0000313" key="4">
    <source>
        <dbReference type="Proteomes" id="UP000009888"/>
    </source>
</evidence>
<keyword evidence="2" id="KW-0472">Membrane</keyword>
<feature type="transmembrane region" description="Helical" evidence="2">
    <location>
        <begin position="280"/>
        <end position="297"/>
    </location>
</feature>
<name>K9EF51_9ACTO</name>
<feature type="compositionally biased region" description="Basic and acidic residues" evidence="1">
    <location>
        <begin position="35"/>
        <end position="59"/>
    </location>
</feature>
<keyword evidence="2" id="KW-0812">Transmembrane</keyword>
<feature type="transmembrane region" description="Helical" evidence="2">
    <location>
        <begin position="156"/>
        <end position="175"/>
    </location>
</feature>
<dbReference type="HOGENOM" id="CLU_071288_1_0_11"/>
<feature type="transmembrane region" description="Helical" evidence="2">
    <location>
        <begin position="131"/>
        <end position="150"/>
    </location>
</feature>
<dbReference type="STRING" id="202789.GCA_001457435_01079"/>
<keyword evidence="2" id="KW-1133">Transmembrane helix</keyword>
<evidence type="ECO:0000256" key="1">
    <source>
        <dbReference type="SAM" id="MobiDB-lite"/>
    </source>
</evidence>
<dbReference type="EMBL" id="AGWL01000005">
    <property type="protein sequence ID" value="EKU95278.1"/>
    <property type="molecule type" value="Genomic_DNA"/>
</dbReference>
<feature type="transmembrane region" description="Helical" evidence="2">
    <location>
        <begin position="239"/>
        <end position="260"/>
    </location>
</feature>
<keyword evidence="4" id="KW-1185">Reference proteome</keyword>
<protein>
    <submittedName>
        <fullName evidence="3">Uncharacterized protein</fullName>
    </submittedName>
</protein>
<comment type="caution">
    <text evidence="3">The sequence shown here is derived from an EMBL/GenBank/DDBJ whole genome shotgun (WGS) entry which is preliminary data.</text>
</comment>
<accession>K9EF51</accession>
<feature type="transmembrane region" description="Helical" evidence="2">
    <location>
        <begin position="101"/>
        <end position="124"/>
    </location>
</feature>
<evidence type="ECO:0000256" key="2">
    <source>
        <dbReference type="SAM" id="Phobius"/>
    </source>
</evidence>
<dbReference type="eggNOG" id="COG0586">
    <property type="taxonomic scope" value="Bacteria"/>
</dbReference>
<evidence type="ECO:0000313" key="3">
    <source>
        <dbReference type="EMBL" id="EKU95278.1"/>
    </source>
</evidence>
<dbReference type="RefSeq" id="WP_007001245.1">
    <property type="nucleotide sequence ID" value="NZ_JH992955.1"/>
</dbReference>
<reference evidence="3 4" key="1">
    <citation type="submission" date="2012-09" db="EMBL/GenBank/DDBJ databases">
        <title>The Genome Sequence of Actinobaculum massiliae ACS-171-V-COL2.</title>
        <authorList>
            <consortium name="The Broad Institute Genome Sequencing Platform"/>
            <person name="Earl A."/>
            <person name="Ward D."/>
            <person name="Feldgarden M."/>
            <person name="Gevers D."/>
            <person name="Saerens B."/>
            <person name="Vaneechoutte M."/>
            <person name="Walker B."/>
            <person name="Young S.K."/>
            <person name="Zeng Q."/>
            <person name="Gargeya S."/>
            <person name="Fitzgerald M."/>
            <person name="Haas B."/>
            <person name="Abouelleil A."/>
            <person name="Alvarado L."/>
            <person name="Arachchi H.M."/>
            <person name="Berlin A."/>
            <person name="Chapman S.B."/>
            <person name="Goldberg J."/>
            <person name="Griggs A."/>
            <person name="Gujja S."/>
            <person name="Hansen M."/>
            <person name="Howarth C."/>
            <person name="Imamovic A."/>
            <person name="Larimer J."/>
            <person name="McCowen C."/>
            <person name="Montmayeur A."/>
            <person name="Murphy C."/>
            <person name="Neiman D."/>
            <person name="Pearson M."/>
            <person name="Priest M."/>
            <person name="Roberts A."/>
            <person name="Saif S."/>
            <person name="Shea T."/>
            <person name="Sisk P."/>
            <person name="Sykes S."/>
            <person name="Wortman J."/>
            <person name="Nusbaum C."/>
            <person name="Birren B."/>
        </authorList>
    </citation>
    <scope>NUCLEOTIDE SEQUENCE [LARGE SCALE GENOMIC DNA]</scope>
    <source>
        <strain evidence="4">ACS-171-V-Col2</strain>
    </source>
</reference>
<dbReference type="AlphaFoldDB" id="K9EF51"/>
<gene>
    <name evidence="3" type="ORF">HMPREF9233_01039</name>
</gene>
<feature type="region of interest" description="Disordered" evidence="1">
    <location>
        <begin position="1"/>
        <end position="83"/>
    </location>
</feature>
<organism evidence="3 4">
    <name type="scientific">Actinobaculum massiliense ACS-171-V-Col2</name>
    <dbReference type="NCBI Taxonomy" id="883066"/>
    <lineage>
        <taxon>Bacteria</taxon>
        <taxon>Bacillati</taxon>
        <taxon>Actinomycetota</taxon>
        <taxon>Actinomycetes</taxon>
        <taxon>Actinomycetales</taxon>
        <taxon>Actinomycetaceae</taxon>
        <taxon>Actinobaculum</taxon>
    </lineage>
</organism>
<sequence length="308" mass="33915">MTHRELFDDVEDRSTVLPARSENQAGSSGPARGDVAARDAEPAQRDNSARADDFARADDLPEAADSAQADDPAQEESATPSEADDDIQLPEFLEHPEKTDLFLLGMLFVIFVFGVVMIPLRAWLTGHPWAYTLLVGGYTSSIIGGANASVGDGPWWGYWLCTLVGVLKFMPFYYWMGRRWGMDFIDLSVQYTPRIKTLVRRAMGSSRARAFTTALVPLGYCPGPVPNSIINALLGLLRVPFWAMMAINVASVLVVNGIFVGLGWTFGTQVLSIVQVVNRYLLWITLVLIAIAVFQAWRNAKKTPKSEA</sequence>
<proteinExistence type="predicted"/>
<dbReference type="PATRIC" id="fig|883066.3.peg.1084"/>